<evidence type="ECO:0000256" key="1">
    <source>
        <dbReference type="ARBA" id="ARBA00004417"/>
    </source>
</evidence>
<feature type="domain" description="ABC transporter" evidence="8">
    <location>
        <begin position="2"/>
        <end position="249"/>
    </location>
</feature>
<evidence type="ECO:0000313" key="10">
    <source>
        <dbReference type="Proteomes" id="UP000007472"/>
    </source>
</evidence>
<comment type="subcellular location">
    <subcellularLocation>
        <location evidence="1">Cell inner membrane</location>
        <topology evidence="1">Peripheral membrane protein</topology>
    </subcellularLocation>
</comment>
<evidence type="ECO:0000256" key="7">
    <source>
        <dbReference type="ARBA" id="ARBA00023136"/>
    </source>
</evidence>
<reference evidence="9 10" key="1">
    <citation type="journal article" date="2011" name="J. Bacteriol.">
        <title>Genome sequence of Taylorella equigenitalis MCE9, the causative agent of contagious equine metritis.</title>
        <authorList>
            <person name="Hebert L."/>
            <person name="Moumen B."/>
            <person name="Duquesne F."/>
            <person name="Breuil M.F."/>
            <person name="Laugier C."/>
            <person name="Batto J.M."/>
            <person name="Renault P."/>
            <person name="Petry S."/>
        </authorList>
    </citation>
    <scope>NUCLEOTIDE SEQUENCE [LARGE SCALE GENOMIC DNA]</scope>
    <source>
        <strain evidence="9 10">MCE9</strain>
    </source>
</reference>
<dbReference type="Pfam" id="PF00005">
    <property type="entry name" value="ABC_tran"/>
    <property type="match status" value="1"/>
</dbReference>
<keyword evidence="7" id="KW-0472">Membrane</keyword>
<dbReference type="Gene3D" id="3.40.50.300">
    <property type="entry name" value="P-loop containing nucleotide triphosphate hydrolases"/>
    <property type="match status" value="1"/>
</dbReference>
<dbReference type="CDD" id="cd03257">
    <property type="entry name" value="ABC_NikE_OppD_transporters"/>
    <property type="match status" value="1"/>
</dbReference>
<dbReference type="EMBL" id="CP002456">
    <property type="protein sequence ID" value="ADU91573.1"/>
    <property type="molecule type" value="Genomic_DNA"/>
</dbReference>
<keyword evidence="6 9" id="KW-0067">ATP-binding</keyword>
<comment type="similarity">
    <text evidence="2">Belongs to the ABC transporter superfamily.</text>
</comment>
<dbReference type="GO" id="GO:0016887">
    <property type="term" value="F:ATP hydrolysis activity"/>
    <property type="evidence" value="ECO:0007669"/>
    <property type="project" value="InterPro"/>
</dbReference>
<dbReference type="SUPFAM" id="SSF52540">
    <property type="entry name" value="P-loop containing nucleoside triphosphate hydrolases"/>
    <property type="match status" value="1"/>
</dbReference>
<dbReference type="SMART" id="SM00382">
    <property type="entry name" value="AAA"/>
    <property type="match status" value="1"/>
</dbReference>
<evidence type="ECO:0000256" key="2">
    <source>
        <dbReference type="ARBA" id="ARBA00005417"/>
    </source>
</evidence>
<dbReference type="GO" id="GO:0055085">
    <property type="term" value="P:transmembrane transport"/>
    <property type="evidence" value="ECO:0007669"/>
    <property type="project" value="UniProtKB-ARBA"/>
</dbReference>
<keyword evidence="4" id="KW-1003">Cell membrane</keyword>
<dbReference type="AlphaFoldDB" id="A0A654KGK2"/>
<dbReference type="PROSITE" id="PS50893">
    <property type="entry name" value="ABC_TRANSPORTER_2"/>
    <property type="match status" value="1"/>
</dbReference>
<dbReference type="GO" id="GO:0005524">
    <property type="term" value="F:ATP binding"/>
    <property type="evidence" value="ECO:0007669"/>
    <property type="project" value="UniProtKB-KW"/>
</dbReference>
<dbReference type="Proteomes" id="UP000007472">
    <property type="component" value="Chromosome"/>
</dbReference>
<dbReference type="InterPro" id="IPR050388">
    <property type="entry name" value="ABC_Ni/Peptide_Import"/>
</dbReference>
<accession>A0A654KGK2</accession>
<dbReference type="PANTHER" id="PTHR43297:SF2">
    <property type="entry name" value="DIPEPTIDE TRANSPORT ATP-BINDING PROTEIN DPPD"/>
    <property type="match status" value="1"/>
</dbReference>
<dbReference type="InterPro" id="IPR003439">
    <property type="entry name" value="ABC_transporter-like_ATP-bd"/>
</dbReference>
<evidence type="ECO:0000256" key="3">
    <source>
        <dbReference type="ARBA" id="ARBA00022448"/>
    </source>
</evidence>
<keyword evidence="5" id="KW-0547">Nucleotide-binding</keyword>
<dbReference type="GO" id="GO:0015833">
    <property type="term" value="P:peptide transport"/>
    <property type="evidence" value="ECO:0007669"/>
    <property type="project" value="InterPro"/>
</dbReference>
<organism evidence="9 10">
    <name type="scientific">Taylorella equigenitalis (strain MCE9)</name>
    <dbReference type="NCBI Taxonomy" id="937774"/>
    <lineage>
        <taxon>Bacteria</taxon>
        <taxon>Pseudomonadati</taxon>
        <taxon>Pseudomonadota</taxon>
        <taxon>Betaproteobacteria</taxon>
        <taxon>Burkholderiales</taxon>
        <taxon>Alcaligenaceae</taxon>
        <taxon>Taylorella</taxon>
    </lineage>
</organism>
<dbReference type="InterPro" id="IPR013563">
    <property type="entry name" value="Oligopep_ABC_C"/>
</dbReference>
<evidence type="ECO:0000259" key="8">
    <source>
        <dbReference type="PROSITE" id="PS50893"/>
    </source>
</evidence>
<dbReference type="InterPro" id="IPR017871">
    <property type="entry name" value="ABC_transporter-like_CS"/>
</dbReference>
<dbReference type="GO" id="GO:0005886">
    <property type="term" value="C:plasma membrane"/>
    <property type="evidence" value="ECO:0007669"/>
    <property type="project" value="UniProtKB-SubCell"/>
</dbReference>
<dbReference type="KEGG" id="teq:TEQUI_0635"/>
<dbReference type="FunFam" id="3.40.50.300:FF:000016">
    <property type="entry name" value="Oligopeptide ABC transporter ATP-binding component"/>
    <property type="match status" value="1"/>
</dbReference>
<evidence type="ECO:0000313" key="9">
    <source>
        <dbReference type="EMBL" id="ADU91573.1"/>
    </source>
</evidence>
<name>A0A654KGK2_TAYEM</name>
<gene>
    <name evidence="9" type="ordered locus">TEQUI_0635</name>
</gene>
<dbReference type="NCBIfam" id="TIGR01727">
    <property type="entry name" value="oligo_HPY"/>
    <property type="match status" value="1"/>
</dbReference>
<evidence type="ECO:0000256" key="5">
    <source>
        <dbReference type="ARBA" id="ARBA00022741"/>
    </source>
</evidence>
<dbReference type="InterPro" id="IPR003593">
    <property type="entry name" value="AAA+_ATPase"/>
</dbReference>
<keyword evidence="3" id="KW-0813">Transport</keyword>
<dbReference type="PANTHER" id="PTHR43297">
    <property type="entry name" value="OLIGOPEPTIDE TRANSPORT ATP-BINDING PROTEIN APPD"/>
    <property type="match status" value="1"/>
</dbReference>
<evidence type="ECO:0000256" key="4">
    <source>
        <dbReference type="ARBA" id="ARBA00022475"/>
    </source>
</evidence>
<dbReference type="Pfam" id="PF08352">
    <property type="entry name" value="oligo_HPY"/>
    <property type="match status" value="1"/>
</dbReference>
<dbReference type="InterPro" id="IPR027417">
    <property type="entry name" value="P-loop_NTPase"/>
</dbReference>
<proteinExistence type="inferred from homology"/>
<evidence type="ECO:0000256" key="6">
    <source>
        <dbReference type="ARBA" id="ARBA00022840"/>
    </source>
</evidence>
<protein>
    <submittedName>
        <fullName evidence="9">Oligopeptide transport ATP-binding protein OppD</fullName>
    </submittedName>
</protein>
<dbReference type="PROSITE" id="PS00211">
    <property type="entry name" value="ABC_TRANSPORTER_1"/>
    <property type="match status" value="1"/>
</dbReference>
<sequence length="321" mass="35461">MLRVENLQVTFKSKNSKVEAVRGVSFEISKGQTLAIVGESGCGKSVTCNAIMGLYSSRNTEISKKSLFFKSEDIATQIKSIRGQKISMIFQDPLTALNPTMSIGDQLVEGIKYHRNCTVRVALARARELLVLVGIENPDDRLKQYPHEFSGGMLQRIVIAMALMCEPELLIADEPTTALDVTIQLKILRLLKDLQNRLGMGLLVVTHDLGVVAAIADNMLVMYAGQVVESGLVSDVLKNPEHPYTKALLESMPSITTSIDELHAIDGQPPDLSNPPRGCAFFDRCRMAMKVCLSNEPPCFRLGNNLVKCWLKDERVRCNVV</sequence>